<dbReference type="GeneID" id="34598573"/>
<dbReference type="Proteomes" id="UP000077002">
    <property type="component" value="Unassembled WGS sequence"/>
</dbReference>
<protein>
    <submittedName>
        <fullName evidence="3">Uncharacterized protein</fullName>
    </submittedName>
</protein>
<feature type="transmembrane region" description="Helical" evidence="2">
    <location>
        <begin position="197"/>
        <end position="219"/>
    </location>
</feature>
<evidence type="ECO:0000313" key="3">
    <source>
        <dbReference type="EMBL" id="OAG42234.1"/>
    </source>
</evidence>
<feature type="compositionally biased region" description="Basic and acidic residues" evidence="1">
    <location>
        <begin position="67"/>
        <end position="87"/>
    </location>
</feature>
<keyword evidence="2" id="KW-0472">Membrane</keyword>
<dbReference type="InterPro" id="IPR021514">
    <property type="entry name" value="DUF3176"/>
</dbReference>
<evidence type="ECO:0000256" key="2">
    <source>
        <dbReference type="SAM" id="Phobius"/>
    </source>
</evidence>
<accession>A0A177FD53</accession>
<keyword evidence="2" id="KW-0812">Transmembrane</keyword>
<evidence type="ECO:0000256" key="1">
    <source>
        <dbReference type="SAM" id="MobiDB-lite"/>
    </source>
</evidence>
<dbReference type="PANTHER" id="PTHR37576">
    <property type="entry name" value="DEFECT AT LOW TEMPERATURE PROTEIN 1"/>
    <property type="match status" value="1"/>
</dbReference>
<dbReference type="EMBL" id="LVKK01000017">
    <property type="protein sequence ID" value="OAG42234.1"/>
    <property type="molecule type" value="Genomic_DNA"/>
</dbReference>
<dbReference type="PANTHER" id="PTHR37576:SF2">
    <property type="entry name" value="DEFECT AT LOW TEMPERATURE PROTEIN 1"/>
    <property type="match status" value="1"/>
</dbReference>
<feature type="transmembrane region" description="Helical" evidence="2">
    <location>
        <begin position="33"/>
        <end position="57"/>
    </location>
</feature>
<feature type="transmembrane region" description="Helical" evidence="2">
    <location>
        <begin position="680"/>
        <end position="699"/>
    </location>
</feature>
<dbReference type="Pfam" id="PF11374">
    <property type="entry name" value="DUF3176"/>
    <property type="match status" value="1"/>
</dbReference>
<feature type="transmembrane region" description="Helical" evidence="2">
    <location>
        <begin position="305"/>
        <end position="326"/>
    </location>
</feature>
<feature type="transmembrane region" description="Helical" evidence="2">
    <location>
        <begin position="239"/>
        <end position="257"/>
    </location>
</feature>
<proteinExistence type="predicted"/>
<keyword evidence="2" id="KW-1133">Transmembrane helix</keyword>
<name>A0A177FD53_9EURO</name>
<gene>
    <name evidence="3" type="ORF">AYO21_03402</name>
</gene>
<dbReference type="OrthoDB" id="5357734at2759"/>
<sequence>MSTSSDRDTKKPSLPKFEPLPPTNFLNRLINRILAPLFYLVFTLVTSIIIVPVYVMIDSFRHGRNRSGGERLARDESGRYPDQPDRTNKVSSFLREYGRSYVMIFVPATVDTSVILVARELEIYLTVPMISKLTRGTSRRRQHELVTSPLLAERTLENEEDHKQPTFGSYGLLNKTGRERHGIVSPWRAGNKARIPLLSLCCLIIMLAILAVMVIILLVSDGKDVESWGATTMHIGHRYHYWQVSVSAWLALANFLLSKTLAVMFAEAVAVSWWVDAIRGQTLKRLHFRWAVGNSIHVVAFHWRLWGWICVGSLAFTIFAGLEVVLQQASSSTTVLSEILRNMTSELPSALPAGFSGVVAATGHDTFGVVYFTPPFIQVLQDYKVQAPVALDLQGCGSTSNVSCVARLPGLGFQYTCNATRSSLLNPLSADSNGTVHQPPNTVFQVNVTTGIHWEIGLSTLWQDKKGYVGETVTNRQCTLLPAMVEYMVNVTQGVATLQQPTSTINWTISPTDPYEQNIAVDKVLDLLPIPDHDQTLIHTWESQNDPTSGQHSTLGGIALAFSSLFGSSIVIKSDVTNFGSDVAVTGSFAAPYAIFEHGTGSIDLALNNTYASPMSALLSNMRDIMFRSSVAVATQKVGDYMFPNASALDVQTSTVPVHNVTTVGQYQIYHTVYRTNRTILGVAVGLMLLAILAILPLYDGYWLLGRKISLSPFEVAKALHYSTVVDERTGTRVPYSVLDVDDGERPEPVPQSGSNLSADELVKILGSRKVRYGEVAPNILGLGLVEYTDPAKAGRLYD</sequence>
<reference evidence="3 4" key="1">
    <citation type="submission" date="2016-03" db="EMBL/GenBank/DDBJ databases">
        <title>Draft genome sequence of the Fonsecaea monophora CBS 269.37.</title>
        <authorList>
            <person name="Bombassaro A."/>
            <person name="Vinicius W.A."/>
            <person name="De Hoog S."/>
            <person name="Sun J."/>
            <person name="Souza E.M."/>
            <person name="Raittz R.T."/>
            <person name="Costa F."/>
            <person name="Leao A.C."/>
            <person name="Tadra-Sfeir M.Z."/>
            <person name="Baura V."/>
            <person name="Balsanelli E."/>
            <person name="Pedrosa F.O."/>
            <person name="Moreno L.F."/>
            <person name="Steffens M.B."/>
            <person name="Xi L."/>
            <person name="Bocca A.L."/>
            <person name="Felipe M.S."/>
            <person name="Teixeira M."/>
            <person name="Telles Filho F.Q."/>
            <person name="Azevedo C.M."/>
            <person name="Gomes R."/>
            <person name="Vicente V.A."/>
        </authorList>
    </citation>
    <scope>NUCLEOTIDE SEQUENCE [LARGE SCALE GENOMIC DNA]</scope>
    <source>
        <strain evidence="3 4">CBS 269.37</strain>
    </source>
</reference>
<dbReference type="AlphaFoldDB" id="A0A177FD53"/>
<dbReference type="RefSeq" id="XP_022514186.1">
    <property type="nucleotide sequence ID" value="XM_022653376.1"/>
</dbReference>
<feature type="region of interest" description="Disordered" evidence="1">
    <location>
        <begin position="66"/>
        <end position="87"/>
    </location>
</feature>
<comment type="caution">
    <text evidence="3">The sequence shown here is derived from an EMBL/GenBank/DDBJ whole genome shotgun (WGS) entry which is preliminary data.</text>
</comment>
<keyword evidence="4" id="KW-1185">Reference proteome</keyword>
<evidence type="ECO:0000313" key="4">
    <source>
        <dbReference type="Proteomes" id="UP000077002"/>
    </source>
</evidence>
<organism evidence="3 4">
    <name type="scientific">Fonsecaea monophora</name>
    <dbReference type="NCBI Taxonomy" id="254056"/>
    <lineage>
        <taxon>Eukaryota</taxon>
        <taxon>Fungi</taxon>
        <taxon>Dikarya</taxon>
        <taxon>Ascomycota</taxon>
        <taxon>Pezizomycotina</taxon>
        <taxon>Eurotiomycetes</taxon>
        <taxon>Chaetothyriomycetidae</taxon>
        <taxon>Chaetothyriales</taxon>
        <taxon>Herpotrichiellaceae</taxon>
        <taxon>Fonsecaea</taxon>
    </lineage>
</organism>